<sequence length="164" mass="18188">MFVYSVYGTRIKSDKEEQVKAVLVKYVLREKNTLPPLTRQNGSVCEESALGPSQLMPILKQLINVMFDPSKPELPDVELKSSGFGDLLKSGFGLFRTVSKPRPSDHPLLIIFVVGSVTSTELKQIKDLCASLKLSSQVIVGSTRLIKPEDIVTSILCQDRINRV</sequence>
<dbReference type="InterPro" id="IPR027482">
    <property type="entry name" value="Sec1-like_dom2"/>
</dbReference>
<comment type="caution">
    <text evidence="2">The sequence shown here is derived from an EMBL/GenBank/DDBJ whole genome shotgun (WGS) entry which is preliminary data.</text>
</comment>
<evidence type="ECO:0000313" key="2">
    <source>
        <dbReference type="EMBL" id="CAG2202188.1"/>
    </source>
</evidence>
<evidence type="ECO:0008006" key="4">
    <source>
        <dbReference type="Google" id="ProtNLM"/>
    </source>
</evidence>
<dbReference type="OrthoDB" id="549905at2759"/>
<accession>A0A8S3RAK8</accession>
<dbReference type="GO" id="GO:0016192">
    <property type="term" value="P:vesicle-mediated transport"/>
    <property type="evidence" value="ECO:0007669"/>
    <property type="project" value="InterPro"/>
</dbReference>
<name>A0A8S3RAK8_MYTED</name>
<proteinExistence type="inferred from homology"/>
<dbReference type="EMBL" id="CAJPWZ010000881">
    <property type="protein sequence ID" value="CAG2202188.1"/>
    <property type="molecule type" value="Genomic_DNA"/>
</dbReference>
<dbReference type="InterPro" id="IPR036045">
    <property type="entry name" value="Sec1-like_sf"/>
</dbReference>
<dbReference type="Proteomes" id="UP000683360">
    <property type="component" value="Unassembled WGS sequence"/>
</dbReference>
<keyword evidence="3" id="KW-1185">Reference proteome</keyword>
<dbReference type="Pfam" id="PF00995">
    <property type="entry name" value="Sec1"/>
    <property type="match status" value="1"/>
</dbReference>
<comment type="similarity">
    <text evidence="1">Belongs to the STXBP/unc-18/SEC1 family.</text>
</comment>
<evidence type="ECO:0000256" key="1">
    <source>
        <dbReference type="ARBA" id="ARBA00009884"/>
    </source>
</evidence>
<dbReference type="SUPFAM" id="SSF56815">
    <property type="entry name" value="Sec1/munc18-like (SM) proteins"/>
    <property type="match status" value="1"/>
</dbReference>
<organism evidence="2 3">
    <name type="scientific">Mytilus edulis</name>
    <name type="common">Blue mussel</name>
    <dbReference type="NCBI Taxonomy" id="6550"/>
    <lineage>
        <taxon>Eukaryota</taxon>
        <taxon>Metazoa</taxon>
        <taxon>Spiralia</taxon>
        <taxon>Lophotrochozoa</taxon>
        <taxon>Mollusca</taxon>
        <taxon>Bivalvia</taxon>
        <taxon>Autobranchia</taxon>
        <taxon>Pteriomorphia</taxon>
        <taxon>Mytilida</taxon>
        <taxon>Mytiloidea</taxon>
        <taxon>Mytilidae</taxon>
        <taxon>Mytilinae</taxon>
        <taxon>Mytilus</taxon>
    </lineage>
</organism>
<dbReference type="Gene3D" id="3.40.50.1910">
    <property type="match status" value="1"/>
</dbReference>
<reference evidence="2" key="1">
    <citation type="submission" date="2021-03" db="EMBL/GenBank/DDBJ databases">
        <authorList>
            <person name="Bekaert M."/>
        </authorList>
    </citation>
    <scope>NUCLEOTIDE SEQUENCE</scope>
</reference>
<dbReference type="AlphaFoldDB" id="A0A8S3RAK8"/>
<dbReference type="InterPro" id="IPR001619">
    <property type="entry name" value="Sec1-like"/>
</dbReference>
<gene>
    <name evidence="2" type="ORF">MEDL_16784</name>
</gene>
<evidence type="ECO:0000313" key="3">
    <source>
        <dbReference type="Proteomes" id="UP000683360"/>
    </source>
</evidence>
<protein>
    <recommendedName>
        <fullName evidence="4">Sec1 family domain-containing protein 2</fullName>
    </recommendedName>
</protein>